<dbReference type="RefSeq" id="WP_140885755.1">
    <property type="nucleotide sequence ID" value="NZ_RCZP01000028.1"/>
</dbReference>
<dbReference type="InterPro" id="IPR010998">
    <property type="entry name" value="Integrase_recombinase_N"/>
</dbReference>
<dbReference type="PANTHER" id="PTHR30629:SF2">
    <property type="entry name" value="PROPHAGE INTEGRASE INTS-RELATED"/>
    <property type="match status" value="1"/>
</dbReference>
<organism evidence="6 7">
    <name type="scientific">Muricoccus nepalensis</name>
    <dbReference type="NCBI Taxonomy" id="1854500"/>
    <lineage>
        <taxon>Bacteria</taxon>
        <taxon>Pseudomonadati</taxon>
        <taxon>Pseudomonadota</taxon>
        <taxon>Alphaproteobacteria</taxon>
        <taxon>Acetobacterales</taxon>
        <taxon>Roseomonadaceae</taxon>
        <taxon>Muricoccus</taxon>
    </lineage>
</organism>
<accession>A0A502FJF0</accession>
<dbReference type="InterPro" id="IPR025166">
    <property type="entry name" value="Integrase_DNA_bind_dom"/>
</dbReference>
<dbReference type="InterPro" id="IPR050808">
    <property type="entry name" value="Phage_Integrase"/>
</dbReference>
<keyword evidence="7" id="KW-1185">Reference proteome</keyword>
<protein>
    <submittedName>
        <fullName evidence="6">DUF4102 domain-containing protein</fullName>
    </submittedName>
</protein>
<dbReference type="PANTHER" id="PTHR30629">
    <property type="entry name" value="PROPHAGE INTEGRASE"/>
    <property type="match status" value="1"/>
</dbReference>
<dbReference type="Gene3D" id="3.30.160.390">
    <property type="entry name" value="Integrase, DNA-binding domain"/>
    <property type="match status" value="1"/>
</dbReference>
<dbReference type="Gene3D" id="1.10.150.130">
    <property type="match status" value="1"/>
</dbReference>
<dbReference type="Gene3D" id="1.10.443.10">
    <property type="entry name" value="Intergrase catalytic core"/>
    <property type="match status" value="1"/>
</dbReference>
<sequence>MSRQNSLSDRAVAAAKPRATTYRLTDRDGLLLEVRPSGAKAWTFRFMLRGQRRDMGLGAYPAVSLKAARDAVAAARALLATGTDPVEHRRATVTSRQTAEREAKAAAEASAASTFRALAEVHIATQSPGWTSQATLASWRWTMDTYAYPALGDLPVATITREDVTRTLLPLRASHPATSIKVQRRIAMILDLAILTGRRILPNPATGRALRLAKALPTPAAAKQQPSLPWRRVPAFLAALDACDGVAPLALRLLVLTALRSAEVRGAQWSELDVAGRVWTIPAARMKGGKAGTGREQRVPLSAAMLDALARAAALRTGQPVPPTCLDAVARLAGDALIFPSANPRQPLSDAALSAVLLRMNRRTDGKPGTWHDTDGRPAVPHGFRRSFRTWVDDTRPADGELAEKALAHAEANKAWAAYRASDMLEGRRALMEAWGVYAAGAVPTAASSADGAAAC</sequence>
<evidence type="ECO:0000256" key="3">
    <source>
        <dbReference type="ARBA" id="ARBA00023125"/>
    </source>
</evidence>
<dbReference type="InterPro" id="IPR053876">
    <property type="entry name" value="Phage_int_M"/>
</dbReference>
<gene>
    <name evidence="6" type="ORF">EAH89_21315</name>
</gene>
<keyword evidence="3" id="KW-0238">DNA-binding</keyword>
<dbReference type="Pfam" id="PF13356">
    <property type="entry name" value="Arm-DNA-bind_3"/>
    <property type="match status" value="1"/>
</dbReference>
<evidence type="ECO:0000313" key="6">
    <source>
        <dbReference type="EMBL" id="TPG49551.1"/>
    </source>
</evidence>
<dbReference type="OrthoDB" id="7298605at2"/>
<keyword evidence="2" id="KW-0229">DNA integration</keyword>
<dbReference type="InterPro" id="IPR038488">
    <property type="entry name" value="Integrase_DNA-bd_sf"/>
</dbReference>
<dbReference type="SUPFAM" id="SSF56349">
    <property type="entry name" value="DNA breaking-rejoining enzymes"/>
    <property type="match status" value="1"/>
</dbReference>
<name>A0A502FJF0_9PROT</name>
<evidence type="ECO:0000256" key="2">
    <source>
        <dbReference type="ARBA" id="ARBA00022908"/>
    </source>
</evidence>
<dbReference type="GO" id="GO:0006310">
    <property type="term" value="P:DNA recombination"/>
    <property type="evidence" value="ECO:0007669"/>
    <property type="project" value="UniProtKB-KW"/>
</dbReference>
<evidence type="ECO:0000256" key="4">
    <source>
        <dbReference type="ARBA" id="ARBA00023172"/>
    </source>
</evidence>
<evidence type="ECO:0000313" key="7">
    <source>
        <dbReference type="Proteomes" id="UP000317078"/>
    </source>
</evidence>
<dbReference type="Proteomes" id="UP000317078">
    <property type="component" value="Unassembled WGS sequence"/>
</dbReference>
<dbReference type="Pfam" id="PF22022">
    <property type="entry name" value="Phage_int_M"/>
    <property type="match status" value="1"/>
</dbReference>
<evidence type="ECO:0000256" key="1">
    <source>
        <dbReference type="ARBA" id="ARBA00008857"/>
    </source>
</evidence>
<comment type="caution">
    <text evidence="6">The sequence shown here is derived from an EMBL/GenBank/DDBJ whole genome shotgun (WGS) entry which is preliminary data.</text>
</comment>
<feature type="domain" description="Tyr recombinase" evidence="5">
    <location>
        <begin position="223"/>
        <end position="432"/>
    </location>
</feature>
<dbReference type="AlphaFoldDB" id="A0A502FJF0"/>
<dbReference type="PROSITE" id="PS51898">
    <property type="entry name" value="TYR_RECOMBINASE"/>
    <property type="match status" value="1"/>
</dbReference>
<evidence type="ECO:0000259" key="5">
    <source>
        <dbReference type="PROSITE" id="PS51898"/>
    </source>
</evidence>
<dbReference type="InterPro" id="IPR013762">
    <property type="entry name" value="Integrase-like_cat_sf"/>
</dbReference>
<comment type="similarity">
    <text evidence="1">Belongs to the 'phage' integrase family.</text>
</comment>
<dbReference type="InterPro" id="IPR002104">
    <property type="entry name" value="Integrase_catalytic"/>
</dbReference>
<reference evidence="6 7" key="1">
    <citation type="journal article" date="2019" name="Environ. Microbiol.">
        <title>Species interactions and distinct microbial communities in high Arctic permafrost affected cryosols are associated with the CH4 and CO2 gas fluxes.</title>
        <authorList>
            <person name="Altshuler I."/>
            <person name="Hamel J."/>
            <person name="Turney S."/>
            <person name="Magnuson E."/>
            <person name="Levesque R."/>
            <person name="Greer C."/>
            <person name="Whyte L.G."/>
        </authorList>
    </citation>
    <scope>NUCLEOTIDE SEQUENCE [LARGE SCALE GENOMIC DNA]</scope>
    <source>
        <strain evidence="6 7">S9.3B</strain>
    </source>
</reference>
<dbReference type="Pfam" id="PF00589">
    <property type="entry name" value="Phage_integrase"/>
    <property type="match status" value="1"/>
</dbReference>
<dbReference type="GO" id="GO:0003677">
    <property type="term" value="F:DNA binding"/>
    <property type="evidence" value="ECO:0007669"/>
    <property type="project" value="UniProtKB-KW"/>
</dbReference>
<proteinExistence type="inferred from homology"/>
<dbReference type="GO" id="GO:0015074">
    <property type="term" value="P:DNA integration"/>
    <property type="evidence" value="ECO:0007669"/>
    <property type="project" value="UniProtKB-KW"/>
</dbReference>
<dbReference type="EMBL" id="RCZP01000028">
    <property type="protein sequence ID" value="TPG49551.1"/>
    <property type="molecule type" value="Genomic_DNA"/>
</dbReference>
<dbReference type="InterPro" id="IPR011010">
    <property type="entry name" value="DNA_brk_join_enz"/>
</dbReference>
<keyword evidence="4" id="KW-0233">DNA recombination</keyword>